<dbReference type="EMBL" id="BMMH01000007">
    <property type="protein sequence ID" value="GGL19476.1"/>
    <property type="molecule type" value="Genomic_DNA"/>
</dbReference>
<keyword evidence="6" id="KW-0408">Iron</keyword>
<evidence type="ECO:0000256" key="5">
    <source>
        <dbReference type="ARBA" id="ARBA00022982"/>
    </source>
</evidence>
<evidence type="ECO:0000259" key="9">
    <source>
        <dbReference type="PROSITE" id="PS51085"/>
    </source>
</evidence>
<dbReference type="PANTHER" id="PTHR43112:SF3">
    <property type="entry name" value="FERREDOXIN-2, CHLOROPLASTIC"/>
    <property type="match status" value="1"/>
</dbReference>
<feature type="domain" description="2Fe-2S ferredoxin-type" evidence="9">
    <location>
        <begin position="1"/>
        <end position="83"/>
    </location>
</feature>
<comment type="cofactor">
    <cofactor evidence="8">
        <name>[2Fe-2S] cluster</name>
        <dbReference type="ChEBI" id="CHEBI:190135"/>
    </cofactor>
</comment>
<dbReference type="SUPFAM" id="SSF54292">
    <property type="entry name" value="2Fe-2S ferredoxin-like"/>
    <property type="match status" value="1"/>
</dbReference>
<evidence type="ECO:0000256" key="2">
    <source>
        <dbReference type="ARBA" id="ARBA00022448"/>
    </source>
</evidence>
<name>A0A917VUC6_9NOCA</name>
<keyword evidence="3" id="KW-0001">2Fe-2S</keyword>
<dbReference type="Proteomes" id="UP000638263">
    <property type="component" value="Unassembled WGS sequence"/>
</dbReference>
<dbReference type="InterPro" id="IPR012675">
    <property type="entry name" value="Beta-grasp_dom_sf"/>
</dbReference>
<dbReference type="InterPro" id="IPR001041">
    <property type="entry name" value="2Fe-2S_ferredoxin-type"/>
</dbReference>
<dbReference type="AlphaFoldDB" id="A0A917VUC6"/>
<dbReference type="Pfam" id="PF00111">
    <property type="entry name" value="Fer2"/>
    <property type="match status" value="1"/>
</dbReference>
<keyword evidence="4" id="KW-0479">Metal-binding</keyword>
<dbReference type="GO" id="GO:0051537">
    <property type="term" value="F:2 iron, 2 sulfur cluster binding"/>
    <property type="evidence" value="ECO:0007669"/>
    <property type="project" value="UniProtKB-KW"/>
</dbReference>
<dbReference type="GO" id="GO:0046872">
    <property type="term" value="F:metal ion binding"/>
    <property type="evidence" value="ECO:0007669"/>
    <property type="project" value="UniProtKB-KW"/>
</dbReference>
<keyword evidence="5" id="KW-0249">Electron transport</keyword>
<evidence type="ECO:0000256" key="8">
    <source>
        <dbReference type="ARBA" id="ARBA00034078"/>
    </source>
</evidence>
<evidence type="ECO:0000256" key="4">
    <source>
        <dbReference type="ARBA" id="ARBA00022723"/>
    </source>
</evidence>
<dbReference type="InterPro" id="IPR036010">
    <property type="entry name" value="2Fe-2S_ferredoxin-like_sf"/>
</dbReference>
<dbReference type="Gene3D" id="3.10.20.30">
    <property type="match status" value="1"/>
</dbReference>
<dbReference type="InterPro" id="IPR006058">
    <property type="entry name" value="2Fe2S_fd_BS"/>
</dbReference>
<dbReference type="CDD" id="cd00207">
    <property type="entry name" value="fer2"/>
    <property type="match status" value="1"/>
</dbReference>
<accession>A0A917VUC6</accession>
<comment type="similarity">
    <text evidence="1">Belongs to the 2Fe2S plant-type ferredoxin family.</text>
</comment>
<evidence type="ECO:0000256" key="7">
    <source>
        <dbReference type="ARBA" id="ARBA00023014"/>
    </source>
</evidence>
<evidence type="ECO:0000313" key="11">
    <source>
        <dbReference type="Proteomes" id="UP000638263"/>
    </source>
</evidence>
<evidence type="ECO:0000256" key="1">
    <source>
        <dbReference type="ARBA" id="ARBA00007874"/>
    </source>
</evidence>
<dbReference type="RefSeq" id="WP_058853616.1">
    <property type="nucleotide sequence ID" value="NZ_BMMH01000007.1"/>
</dbReference>
<keyword evidence="11" id="KW-1185">Reference proteome</keyword>
<evidence type="ECO:0000256" key="3">
    <source>
        <dbReference type="ARBA" id="ARBA00022714"/>
    </source>
</evidence>
<dbReference type="PANTHER" id="PTHR43112">
    <property type="entry name" value="FERREDOXIN"/>
    <property type="match status" value="1"/>
</dbReference>
<proteinExistence type="inferred from homology"/>
<evidence type="ECO:0000256" key="6">
    <source>
        <dbReference type="ARBA" id="ARBA00023004"/>
    </source>
</evidence>
<keyword evidence="7" id="KW-0411">Iron-sulfur</keyword>
<keyword evidence="2" id="KW-0813">Transport</keyword>
<organism evidence="10 11">
    <name type="scientific">Nocardia jinanensis</name>
    <dbReference type="NCBI Taxonomy" id="382504"/>
    <lineage>
        <taxon>Bacteria</taxon>
        <taxon>Bacillati</taxon>
        <taxon>Actinomycetota</taxon>
        <taxon>Actinomycetes</taxon>
        <taxon>Mycobacteriales</taxon>
        <taxon>Nocardiaceae</taxon>
        <taxon>Nocardia</taxon>
    </lineage>
</organism>
<sequence>MVPVRSEPRNRTILDAALTRREDLPYSCLGGSCGTCVATLEDGRVEMDDDPLLAITARDRESGRVLPCRARPVTANVTLRFGE</sequence>
<protein>
    <recommendedName>
        <fullName evidence="9">2Fe-2S ferredoxin-type domain-containing protein</fullName>
    </recommendedName>
</protein>
<dbReference type="PROSITE" id="PS00197">
    <property type="entry name" value="2FE2S_FER_1"/>
    <property type="match status" value="1"/>
</dbReference>
<gene>
    <name evidence="10" type="ORF">GCM10011588_37640</name>
</gene>
<evidence type="ECO:0000313" key="10">
    <source>
        <dbReference type="EMBL" id="GGL19476.1"/>
    </source>
</evidence>
<reference evidence="10" key="1">
    <citation type="journal article" date="2014" name="Int. J. Syst. Evol. Microbiol.">
        <title>Complete genome sequence of Corynebacterium casei LMG S-19264T (=DSM 44701T), isolated from a smear-ripened cheese.</title>
        <authorList>
            <consortium name="US DOE Joint Genome Institute (JGI-PGF)"/>
            <person name="Walter F."/>
            <person name="Albersmeier A."/>
            <person name="Kalinowski J."/>
            <person name="Ruckert C."/>
        </authorList>
    </citation>
    <scope>NUCLEOTIDE SEQUENCE</scope>
    <source>
        <strain evidence="10">CGMCC 4.3508</strain>
    </source>
</reference>
<reference evidence="10" key="2">
    <citation type="submission" date="2020-09" db="EMBL/GenBank/DDBJ databases">
        <authorList>
            <person name="Sun Q."/>
            <person name="Zhou Y."/>
        </authorList>
    </citation>
    <scope>NUCLEOTIDE SEQUENCE</scope>
    <source>
        <strain evidence="10">CGMCC 4.3508</strain>
    </source>
</reference>
<comment type="caution">
    <text evidence="10">The sequence shown here is derived from an EMBL/GenBank/DDBJ whole genome shotgun (WGS) entry which is preliminary data.</text>
</comment>
<dbReference type="PROSITE" id="PS51085">
    <property type="entry name" value="2FE2S_FER_2"/>
    <property type="match status" value="1"/>
</dbReference>